<evidence type="ECO:0000313" key="5">
    <source>
        <dbReference type="Proteomes" id="UP001162734"/>
    </source>
</evidence>
<feature type="compositionally biased region" description="Low complexity" evidence="1">
    <location>
        <begin position="438"/>
        <end position="450"/>
    </location>
</feature>
<dbReference type="PANTHER" id="PTHR40940">
    <property type="entry name" value="PROTEIN BATD-RELATED"/>
    <property type="match status" value="1"/>
</dbReference>
<keyword evidence="2" id="KW-1133">Transmembrane helix</keyword>
<proteinExistence type="predicted"/>
<feature type="chain" id="PRO_5046334134" description="Protein BatD" evidence="3">
    <location>
        <begin position="43"/>
        <end position="600"/>
    </location>
</feature>
<dbReference type="Proteomes" id="UP001162734">
    <property type="component" value="Chromosome"/>
</dbReference>
<organism evidence="4 5">
    <name type="scientific">Anaeromyxobacter paludicola</name>
    <dbReference type="NCBI Taxonomy" id="2918171"/>
    <lineage>
        <taxon>Bacteria</taxon>
        <taxon>Pseudomonadati</taxon>
        <taxon>Myxococcota</taxon>
        <taxon>Myxococcia</taxon>
        <taxon>Myxococcales</taxon>
        <taxon>Cystobacterineae</taxon>
        <taxon>Anaeromyxobacteraceae</taxon>
        <taxon>Anaeromyxobacter</taxon>
    </lineage>
</organism>
<keyword evidence="2" id="KW-0812">Transmembrane</keyword>
<evidence type="ECO:0000256" key="3">
    <source>
        <dbReference type="SAM" id="SignalP"/>
    </source>
</evidence>
<evidence type="ECO:0000256" key="1">
    <source>
        <dbReference type="SAM" id="MobiDB-lite"/>
    </source>
</evidence>
<evidence type="ECO:0000313" key="4">
    <source>
        <dbReference type="EMBL" id="BDG10272.1"/>
    </source>
</evidence>
<dbReference type="InterPro" id="IPR025738">
    <property type="entry name" value="BatD"/>
</dbReference>
<keyword evidence="3" id="KW-0732">Signal</keyword>
<keyword evidence="5" id="KW-1185">Reference proteome</keyword>
<dbReference type="Pfam" id="PF13584">
    <property type="entry name" value="BatD"/>
    <property type="match status" value="1"/>
</dbReference>
<feature type="signal peptide" evidence="3">
    <location>
        <begin position="1"/>
        <end position="42"/>
    </location>
</feature>
<evidence type="ECO:0000256" key="2">
    <source>
        <dbReference type="SAM" id="Phobius"/>
    </source>
</evidence>
<dbReference type="EMBL" id="AP025592">
    <property type="protein sequence ID" value="BDG10272.1"/>
    <property type="molecule type" value="Genomic_DNA"/>
</dbReference>
<name>A0ABN6NAK5_9BACT</name>
<reference evidence="5" key="1">
    <citation type="journal article" date="2022" name="Int. J. Syst. Evol. Microbiol.">
        <title>Anaeromyxobacter oryzae sp. nov., Anaeromyxobacter diazotrophicus sp. nov. and Anaeromyxobacter paludicola sp. nov., isolated from paddy soils.</title>
        <authorList>
            <person name="Itoh H."/>
            <person name="Xu Z."/>
            <person name="Mise K."/>
            <person name="Masuda Y."/>
            <person name="Ushijima N."/>
            <person name="Hayakawa C."/>
            <person name="Shiratori Y."/>
            <person name="Senoo K."/>
        </authorList>
    </citation>
    <scope>NUCLEOTIDE SEQUENCE [LARGE SCALE GENOMIC DNA]</scope>
    <source>
        <strain evidence="5">Red630</strain>
    </source>
</reference>
<feature type="transmembrane region" description="Helical" evidence="2">
    <location>
        <begin position="454"/>
        <end position="472"/>
    </location>
</feature>
<keyword evidence="2" id="KW-0472">Membrane</keyword>
<protein>
    <recommendedName>
        <fullName evidence="6">Protein BatD</fullName>
    </recommendedName>
</protein>
<sequence>MPPRTGSPVPRRAPARARPRLAAPALAALALVALAAPPVARAAVPVSFTAELDRGEVALGDTVQLTVTLRSGSAPKDLALPGEKGEDLAIASRSQAAQTSVSLGGGGLVLQQQHTWTVALRPLHAGRITVPPARCTVEGKPYETLPLQLTVRPPGAAPPAASPADVRGAERGPALRVSLDKRQAFPGEQVTATVYLVSPAAVLRYEGYRAPRLEGFWAEDLETPQRLDYQLRYVDGVAYRFYLLRKVALFATRPGRLTFDPVEADVTVQVGGGDPYGLFPETRRLHRRSEPVAVEVRPLPPGAPPGLDPANVGELRLEEELPERQVKAGQPFTVRLVASGRGNLTGWALPRLPPVPGTQAFAPTTADQQANEGDQLAGRRVAETVLVAERPGPLLLPALSWPYFDPRTGRYEEARIPAQRLEVLPGTSPGGALPEAPRPSASGPAPRGGRAGRLAALGAGAAALIGLALLAARALRRRRRDREAARRRTAAGAGDLARRRLDAARANEGDPALAAGQVARALLGYLADRLGEGVSGLTREALAARLAREEAPPEAIAALTAALDLADSARFGGGAPAEAVRRRAEEALALLDRAPWLRRS</sequence>
<gene>
    <name evidence="4" type="ORF">AMPC_33850</name>
</gene>
<accession>A0ABN6NAK5</accession>
<feature type="region of interest" description="Disordered" evidence="1">
    <location>
        <begin position="423"/>
        <end position="450"/>
    </location>
</feature>
<evidence type="ECO:0008006" key="6">
    <source>
        <dbReference type="Google" id="ProtNLM"/>
    </source>
</evidence>
<dbReference type="PANTHER" id="PTHR40940:SF2">
    <property type="entry name" value="BATD"/>
    <property type="match status" value="1"/>
</dbReference>
<dbReference type="RefSeq" id="WP_248342685.1">
    <property type="nucleotide sequence ID" value="NZ_AP025592.1"/>
</dbReference>